<dbReference type="OrthoDB" id="2418081at2759"/>
<evidence type="ECO:0000259" key="3">
    <source>
        <dbReference type="Pfam" id="PF02230"/>
    </source>
</evidence>
<dbReference type="EMBL" id="BRYA01000381">
    <property type="protein sequence ID" value="GMI48242.1"/>
    <property type="molecule type" value="Genomic_DNA"/>
</dbReference>
<protein>
    <recommendedName>
        <fullName evidence="3">Phospholipase/carboxylesterase/thioesterase domain-containing protein</fullName>
    </recommendedName>
</protein>
<dbReference type="GO" id="GO:0005737">
    <property type="term" value="C:cytoplasm"/>
    <property type="evidence" value="ECO:0007669"/>
    <property type="project" value="TreeGrafter"/>
</dbReference>
<comment type="caution">
    <text evidence="4">The sequence shown here is derived from an EMBL/GenBank/DDBJ whole genome shotgun (WGS) entry which is preliminary data.</text>
</comment>
<sequence>MKTHAIIFMHGLGDTPSGWSFLSRALPSYPNRDLAFVYPPAPTSPVTCNGGMSMTSWFDIINIPVTSSEPDTPAGYLDSVSKIHSIIDSVKSSHNLPSSSIILGGFSQGGAMSLLAASSYPESLGGCICLSGWGLSKSTSFPAWSTTHSKVPIFIGHGLSDNVVLPSLGQSCASEIEKGREGKEGGKVAKVTFKTYQGEGHGACEEELRDLALWIDEVTK</sequence>
<evidence type="ECO:0000313" key="5">
    <source>
        <dbReference type="Proteomes" id="UP001165065"/>
    </source>
</evidence>
<evidence type="ECO:0000256" key="1">
    <source>
        <dbReference type="ARBA" id="ARBA00006499"/>
    </source>
</evidence>
<dbReference type="Pfam" id="PF02230">
    <property type="entry name" value="Abhydrolase_2"/>
    <property type="match status" value="1"/>
</dbReference>
<dbReference type="AlphaFoldDB" id="A0A9W7GQM2"/>
<accession>A0A9W7GQM2</accession>
<dbReference type="GO" id="GO:0052689">
    <property type="term" value="F:carboxylic ester hydrolase activity"/>
    <property type="evidence" value="ECO:0007669"/>
    <property type="project" value="TreeGrafter"/>
</dbReference>
<organism evidence="4 5">
    <name type="scientific">Triparma columacea</name>
    <dbReference type="NCBI Taxonomy" id="722753"/>
    <lineage>
        <taxon>Eukaryota</taxon>
        <taxon>Sar</taxon>
        <taxon>Stramenopiles</taxon>
        <taxon>Ochrophyta</taxon>
        <taxon>Bolidophyceae</taxon>
        <taxon>Parmales</taxon>
        <taxon>Triparmaceae</taxon>
        <taxon>Triparma</taxon>
    </lineage>
</organism>
<keyword evidence="2" id="KW-0378">Hydrolase</keyword>
<dbReference type="Proteomes" id="UP001165065">
    <property type="component" value="Unassembled WGS sequence"/>
</dbReference>
<dbReference type="Gene3D" id="3.40.50.1820">
    <property type="entry name" value="alpha/beta hydrolase"/>
    <property type="match status" value="1"/>
</dbReference>
<dbReference type="InterPro" id="IPR050565">
    <property type="entry name" value="LYPA1-2/EST-like"/>
</dbReference>
<gene>
    <name evidence="4" type="ORF">TrCOL_g2945</name>
</gene>
<dbReference type="GO" id="GO:0008474">
    <property type="term" value="F:palmitoyl-(protein) hydrolase activity"/>
    <property type="evidence" value="ECO:0007669"/>
    <property type="project" value="TreeGrafter"/>
</dbReference>
<name>A0A9W7GQM2_9STRA</name>
<dbReference type="PANTHER" id="PTHR10655">
    <property type="entry name" value="LYSOPHOSPHOLIPASE-RELATED"/>
    <property type="match status" value="1"/>
</dbReference>
<feature type="domain" description="Phospholipase/carboxylesterase/thioesterase" evidence="3">
    <location>
        <begin position="3"/>
        <end position="216"/>
    </location>
</feature>
<evidence type="ECO:0000313" key="4">
    <source>
        <dbReference type="EMBL" id="GMI48242.1"/>
    </source>
</evidence>
<dbReference type="InterPro" id="IPR029058">
    <property type="entry name" value="AB_hydrolase_fold"/>
</dbReference>
<dbReference type="InterPro" id="IPR003140">
    <property type="entry name" value="PLipase/COase/thioEstase"/>
</dbReference>
<dbReference type="SUPFAM" id="SSF53474">
    <property type="entry name" value="alpha/beta-Hydrolases"/>
    <property type="match status" value="1"/>
</dbReference>
<reference evidence="5" key="1">
    <citation type="journal article" date="2023" name="Commun. Biol.">
        <title>Genome analysis of Parmales, the sister group of diatoms, reveals the evolutionary specialization of diatoms from phago-mixotrophs to photoautotrophs.</title>
        <authorList>
            <person name="Ban H."/>
            <person name="Sato S."/>
            <person name="Yoshikawa S."/>
            <person name="Yamada K."/>
            <person name="Nakamura Y."/>
            <person name="Ichinomiya M."/>
            <person name="Sato N."/>
            <person name="Blanc-Mathieu R."/>
            <person name="Endo H."/>
            <person name="Kuwata A."/>
            <person name="Ogata H."/>
        </authorList>
    </citation>
    <scope>NUCLEOTIDE SEQUENCE [LARGE SCALE GENOMIC DNA]</scope>
</reference>
<dbReference type="PANTHER" id="PTHR10655:SF17">
    <property type="entry name" value="LYSOPHOSPHOLIPASE-LIKE PROTEIN 1"/>
    <property type="match status" value="1"/>
</dbReference>
<comment type="similarity">
    <text evidence="1">Belongs to the AB hydrolase superfamily. AB hydrolase 2 family.</text>
</comment>
<evidence type="ECO:0000256" key="2">
    <source>
        <dbReference type="ARBA" id="ARBA00022801"/>
    </source>
</evidence>
<keyword evidence="5" id="KW-1185">Reference proteome</keyword>
<proteinExistence type="inferred from homology"/>